<comment type="caution">
    <text evidence="1">The sequence shown here is derived from an EMBL/GenBank/DDBJ whole genome shotgun (WGS) entry which is preliminary data.</text>
</comment>
<reference evidence="1 2" key="1">
    <citation type="submission" date="2019-11" db="EMBL/GenBank/DDBJ databases">
        <title>Novel species isolated from a subtropical stream in China.</title>
        <authorList>
            <person name="Lu H."/>
        </authorList>
    </citation>
    <scope>NUCLEOTIDE SEQUENCE [LARGE SCALE GENOMIC DNA]</scope>
    <source>
        <strain evidence="1 2">FT80W</strain>
    </source>
</reference>
<proteinExistence type="predicted"/>
<evidence type="ECO:0000313" key="1">
    <source>
        <dbReference type="EMBL" id="MRW89543.1"/>
    </source>
</evidence>
<name>A0A6I2KUT4_9BURK</name>
<evidence type="ECO:0008006" key="3">
    <source>
        <dbReference type="Google" id="ProtNLM"/>
    </source>
</evidence>
<dbReference type="Proteomes" id="UP000433309">
    <property type="component" value="Unassembled WGS sequence"/>
</dbReference>
<sequence>MQRAFEAKRTGLKTQVYVYHKDRPPYLTSTEGVGAQRDFYSTPEPHSKDTLDDRITDFELDELNEVLIGLRAIKHGPVDPGKAALIIAHLTVRTAHLRGTLQSLVQSAADQMGAIVDEPESVRKFIGIDSSSDTRLQEEIKSSLSAVGLDSLSQDDRFTIERMIAFRLRERFDVLFENATGAVKTELTAMMGRMPDTIAQTHKRSLSESLVSNVRFQALEKLQWRVVAADTSERCFILPDCVAIGCTNATGDFLPFAMMGFEDITTVVMPLSPRQLLVGGLNEVPQENLNGYFADCSLNFVISSRQGDDVAQHAQRIGHFAAGMNINLPEDGFEPNPEPVLAAHFEAGLHIQVPPDKTGRAVKREILAVVRETVDAPVLSTIESVIVTPDMRATLQSLMQRMPSDLELRTAEAGLALPIRSARWQSRIIITRRMAEALLPNTESDKRRLARRVIRINLGRALYLGCWARQYPAILEHPQPTLWRDMLCKVAFGAASQYAGALASRDGMAPRLLDDEAQDELVSGLRLGLSLLPHVRAAYSVHQDVDQLTRDAAGPLEALLNAVAALAGFAAAEQGTLNDYPKAAIDLAKVGLLDWAILFAKDLARHYEQRAYWSSAADLNQLAEHAERILWTIGVSGIPFGELYKIQVGDEDRVAFVGRILSQ</sequence>
<protein>
    <recommendedName>
        <fullName evidence="3">DUF4238 domain-containing protein</fullName>
    </recommendedName>
</protein>
<gene>
    <name evidence="1" type="ORF">GJ699_06055</name>
</gene>
<evidence type="ECO:0000313" key="2">
    <source>
        <dbReference type="Proteomes" id="UP000433309"/>
    </source>
</evidence>
<accession>A0A6I2KUT4</accession>
<dbReference type="EMBL" id="WKJK01000003">
    <property type="protein sequence ID" value="MRW89543.1"/>
    <property type="molecule type" value="Genomic_DNA"/>
</dbReference>
<keyword evidence="2" id="KW-1185">Reference proteome</keyword>
<organism evidence="1 2">
    <name type="scientific">Duganella guangzhouensis</name>
    <dbReference type="NCBI Taxonomy" id="2666084"/>
    <lineage>
        <taxon>Bacteria</taxon>
        <taxon>Pseudomonadati</taxon>
        <taxon>Pseudomonadota</taxon>
        <taxon>Betaproteobacteria</taxon>
        <taxon>Burkholderiales</taxon>
        <taxon>Oxalobacteraceae</taxon>
        <taxon>Telluria group</taxon>
        <taxon>Duganella</taxon>
    </lineage>
</organism>
<dbReference type="AlphaFoldDB" id="A0A6I2KUT4"/>